<dbReference type="EnsemblBacteria" id="BAC89124">
    <property type="protein sequence ID" value="BAC89124"/>
    <property type="gene ID" value="BAC89124"/>
</dbReference>
<protein>
    <submittedName>
        <fullName evidence="1">Gsr1183 protein</fullName>
    </submittedName>
</protein>
<dbReference type="HOGENOM" id="CLU_2752120_0_0_3"/>
<reference evidence="1 2" key="2">
    <citation type="journal article" date="2003" name="DNA Res.">
        <title>Complete genome structure of Gloeobacter violaceus PCC 7421, a cyanobacterium that lacks thylakoids (supplement).</title>
        <authorList>
            <person name="Nakamura Y."/>
            <person name="Kaneko T."/>
            <person name="Sato S."/>
            <person name="Mimuro M."/>
            <person name="Miyashita H."/>
            <person name="Tsuchiya T."/>
            <person name="Sasamoto S."/>
            <person name="Watanabe A."/>
            <person name="Kawashima K."/>
            <person name="Kishida Y."/>
            <person name="Kiyokawa C."/>
            <person name="Kohara M."/>
            <person name="Matsumoto M."/>
            <person name="Matsuno A."/>
            <person name="Nakazaki N."/>
            <person name="Shimpo S."/>
            <person name="Takeuchi C."/>
            <person name="Yamada M."/>
            <person name="Tabata S."/>
        </authorList>
    </citation>
    <scope>NUCLEOTIDE SEQUENCE [LARGE SCALE GENOMIC DNA]</scope>
    <source>
        <strain evidence="2">ATCC 29082 / PCC 7421</strain>
    </source>
</reference>
<evidence type="ECO:0000313" key="2">
    <source>
        <dbReference type="Proteomes" id="UP000000557"/>
    </source>
</evidence>
<name>Q7NLE1_GLOVI</name>
<sequence>MSAPLEVRLAVFRKLPLRAQRTFIAASLANSEVASDIQYIEQLETIHRECLTQATPEQRAHYERWPADPA</sequence>
<dbReference type="eggNOG" id="ENOG5033MUC">
    <property type="taxonomic scope" value="Bacteria"/>
</dbReference>
<dbReference type="InParanoid" id="Q7NLE1"/>
<dbReference type="AlphaFoldDB" id="Q7NLE1"/>
<organism evidence="1 2">
    <name type="scientific">Gloeobacter violaceus (strain ATCC 29082 / PCC 7421)</name>
    <dbReference type="NCBI Taxonomy" id="251221"/>
    <lineage>
        <taxon>Bacteria</taxon>
        <taxon>Bacillati</taxon>
        <taxon>Cyanobacteriota</taxon>
        <taxon>Cyanophyceae</taxon>
        <taxon>Gloeobacterales</taxon>
        <taxon>Gloeobacteraceae</taxon>
        <taxon>Gloeobacter</taxon>
    </lineage>
</organism>
<dbReference type="EMBL" id="BA000045">
    <property type="protein sequence ID" value="BAC89124.1"/>
    <property type="molecule type" value="Genomic_DNA"/>
</dbReference>
<dbReference type="OrthoDB" id="583231at2"/>
<reference evidence="1 2" key="1">
    <citation type="journal article" date="2003" name="DNA Res.">
        <title>Complete genome structure of Gloeobacter violaceus PCC 7421, a cyanobacterium that lacks thylakoids.</title>
        <authorList>
            <person name="Nakamura Y."/>
            <person name="Kaneko T."/>
            <person name="Sato S."/>
            <person name="Mimuro M."/>
            <person name="Miyashita H."/>
            <person name="Tsuchiya T."/>
            <person name="Sasamoto S."/>
            <person name="Watanabe A."/>
            <person name="Kawashima K."/>
            <person name="Kishida Y."/>
            <person name="Kiyokawa C."/>
            <person name="Kohara M."/>
            <person name="Matsumoto M."/>
            <person name="Matsuno A."/>
            <person name="Nakazaki N."/>
            <person name="Shimpo S."/>
            <person name="Takeuchi C."/>
            <person name="Yamada M."/>
            <person name="Tabata S."/>
        </authorList>
    </citation>
    <scope>NUCLEOTIDE SEQUENCE [LARGE SCALE GENOMIC DNA]</scope>
    <source>
        <strain evidence="2">ATCC 29082 / PCC 7421</strain>
    </source>
</reference>
<dbReference type="RefSeq" id="WP_011141183.1">
    <property type="nucleotide sequence ID" value="NC_005125.1"/>
</dbReference>
<dbReference type="STRING" id="251221.gene:10758662"/>
<keyword evidence="2" id="KW-1185">Reference proteome</keyword>
<proteinExistence type="predicted"/>
<evidence type="ECO:0000313" key="1">
    <source>
        <dbReference type="EMBL" id="BAC89124.1"/>
    </source>
</evidence>
<gene>
    <name evidence="1" type="ordered locus">gsr1183</name>
</gene>
<dbReference type="KEGG" id="gvi:gsr1183"/>
<dbReference type="Proteomes" id="UP000000557">
    <property type="component" value="Chromosome"/>
</dbReference>
<accession>Q7NLE1</accession>